<evidence type="ECO:0008006" key="4">
    <source>
        <dbReference type="Google" id="ProtNLM"/>
    </source>
</evidence>
<dbReference type="AlphaFoldDB" id="A0A316UNA9"/>
<name>A0A316UNA9_9BASI</name>
<keyword evidence="3" id="KW-1185">Reference proteome</keyword>
<dbReference type="OrthoDB" id="3340520at2759"/>
<proteinExistence type="predicted"/>
<protein>
    <recommendedName>
        <fullName evidence="4">DUF1365-domain-containing protein</fullName>
    </recommendedName>
</protein>
<dbReference type="PANTHER" id="PTHR33973:SF4">
    <property type="entry name" value="OS07G0153300 PROTEIN"/>
    <property type="match status" value="1"/>
</dbReference>
<dbReference type="InterPro" id="IPR010775">
    <property type="entry name" value="DUF1365"/>
</dbReference>
<dbReference type="GeneID" id="37029014"/>
<evidence type="ECO:0000256" key="1">
    <source>
        <dbReference type="SAM" id="MobiDB-lite"/>
    </source>
</evidence>
<gene>
    <name evidence="2" type="ORF">BDZ90DRAFT_234915</name>
</gene>
<feature type="region of interest" description="Disordered" evidence="1">
    <location>
        <begin position="450"/>
        <end position="476"/>
    </location>
</feature>
<dbReference type="EMBL" id="KZ819680">
    <property type="protein sequence ID" value="PWN24645.1"/>
    <property type="molecule type" value="Genomic_DNA"/>
</dbReference>
<feature type="compositionally biased region" description="Polar residues" evidence="1">
    <location>
        <begin position="450"/>
        <end position="460"/>
    </location>
</feature>
<sequence length="678" mass="76879">MITSIADHWDGWPLLDAFVSSLCLALTLLLYRRSSSRPHDRKQPLRTPVTSSSSLPPPSAWLVPSYIHHARMLPLASKHTFRYPTLYLAVQLGALEAGECNVGAQGRLFRWNAGSKSNRWAMTALEAIDYLGSNEETSWLAKLELELRQRHWLAAGQTLDADAYEVWAISMPSYFGFHGINPLTVYYIYRKEHGRRGQFWLCLLEVHNTFGERHLYVLPADEGEDREGDEILGKPHIEPLARGDGISYRVQHRRSDYEHQWTFPRSFHVSPFNDRGGYYRLFLKDLWRAGQEGLPTLDVRLLLMEPDLAGTQMTKEEAEVDDHLSEQAPAQLAAQPPLILRKKILATLNSYPHDDGRSSKAPRPLTASHLLSRLARQPLDLVLTFARIAWQAAKLHYGRPRLDVYNKPEPSVVSARRGNGDGEKGSSRTLRGKAFDGIGWPPSLNATQLEREGQQGSPGNEGNGALFWPSPTSSDEEGKRRFVALVRRCTVPVRLLYPDGSTEDLPCTDNTTGKMLDIFLLSPAFFSDLLLYRTPQLALLMGSRVGRRWGVSDTRLYEEVFASAAEGMDTKADSAPCWQLKAARWARYRHERWARRLASDSSPSSTHENQLDIVLPPTFNLFWSVYTQHLALALQEIVFRWLKARYVPGTEPWYEWRQGVALLEEKEEEGGDTVVARL</sequence>
<dbReference type="Pfam" id="PF07103">
    <property type="entry name" value="DUF1365"/>
    <property type="match status" value="1"/>
</dbReference>
<organism evidence="2 3">
    <name type="scientific">Jaminaea rosea</name>
    <dbReference type="NCBI Taxonomy" id="1569628"/>
    <lineage>
        <taxon>Eukaryota</taxon>
        <taxon>Fungi</taxon>
        <taxon>Dikarya</taxon>
        <taxon>Basidiomycota</taxon>
        <taxon>Ustilaginomycotina</taxon>
        <taxon>Exobasidiomycetes</taxon>
        <taxon>Microstromatales</taxon>
        <taxon>Microstromatales incertae sedis</taxon>
        <taxon>Jaminaea</taxon>
    </lineage>
</organism>
<feature type="region of interest" description="Disordered" evidence="1">
    <location>
        <begin position="411"/>
        <end position="432"/>
    </location>
</feature>
<dbReference type="Proteomes" id="UP000245884">
    <property type="component" value="Unassembled WGS sequence"/>
</dbReference>
<reference evidence="2 3" key="1">
    <citation type="journal article" date="2018" name="Mol. Biol. Evol.">
        <title>Broad Genomic Sampling Reveals a Smut Pathogenic Ancestry of the Fungal Clade Ustilaginomycotina.</title>
        <authorList>
            <person name="Kijpornyongpan T."/>
            <person name="Mondo S.J."/>
            <person name="Barry K."/>
            <person name="Sandor L."/>
            <person name="Lee J."/>
            <person name="Lipzen A."/>
            <person name="Pangilinan J."/>
            <person name="LaButti K."/>
            <person name="Hainaut M."/>
            <person name="Henrissat B."/>
            <person name="Grigoriev I.V."/>
            <person name="Spatafora J.W."/>
            <person name="Aime M.C."/>
        </authorList>
    </citation>
    <scope>NUCLEOTIDE SEQUENCE [LARGE SCALE GENOMIC DNA]</scope>
    <source>
        <strain evidence="2 3">MCA 5214</strain>
    </source>
</reference>
<evidence type="ECO:0000313" key="3">
    <source>
        <dbReference type="Proteomes" id="UP000245884"/>
    </source>
</evidence>
<evidence type="ECO:0000313" key="2">
    <source>
        <dbReference type="EMBL" id="PWN24645.1"/>
    </source>
</evidence>
<accession>A0A316UNA9</accession>
<dbReference type="PANTHER" id="PTHR33973">
    <property type="entry name" value="OS07G0153300 PROTEIN"/>
    <property type="match status" value="1"/>
</dbReference>
<dbReference type="RefSeq" id="XP_025359257.1">
    <property type="nucleotide sequence ID" value="XM_025507191.1"/>
</dbReference>